<dbReference type="EMBL" id="WIUZ02000003">
    <property type="protein sequence ID" value="KAF9789246.1"/>
    <property type="molecule type" value="Genomic_DNA"/>
</dbReference>
<keyword evidence="3" id="KW-1185">Reference proteome</keyword>
<dbReference type="AlphaFoldDB" id="A0A9P6HL14"/>
<gene>
    <name evidence="2" type="ORF">BJ322DRAFT_1041630</name>
</gene>
<sequence length="91" mass="10306">MRFNVGCAAVFYSLVQWLVADVANCVSRSFCWGDCLAHTRRPETLLGDTLGLIRAPHNSHIEVNLFDDLRPPLPRLISASLRPRANEMERQ</sequence>
<feature type="signal peptide" evidence="1">
    <location>
        <begin position="1"/>
        <end position="20"/>
    </location>
</feature>
<proteinExistence type="predicted"/>
<keyword evidence="1" id="KW-0732">Signal</keyword>
<evidence type="ECO:0000256" key="1">
    <source>
        <dbReference type="SAM" id="SignalP"/>
    </source>
</evidence>
<evidence type="ECO:0000313" key="3">
    <source>
        <dbReference type="Proteomes" id="UP000736335"/>
    </source>
</evidence>
<organism evidence="2 3">
    <name type="scientific">Thelephora terrestris</name>
    <dbReference type="NCBI Taxonomy" id="56493"/>
    <lineage>
        <taxon>Eukaryota</taxon>
        <taxon>Fungi</taxon>
        <taxon>Dikarya</taxon>
        <taxon>Basidiomycota</taxon>
        <taxon>Agaricomycotina</taxon>
        <taxon>Agaricomycetes</taxon>
        <taxon>Thelephorales</taxon>
        <taxon>Thelephoraceae</taxon>
        <taxon>Thelephora</taxon>
    </lineage>
</organism>
<protein>
    <recommendedName>
        <fullName evidence="4">Secreted protein</fullName>
    </recommendedName>
</protein>
<dbReference type="Proteomes" id="UP000736335">
    <property type="component" value="Unassembled WGS sequence"/>
</dbReference>
<name>A0A9P6HL14_9AGAM</name>
<evidence type="ECO:0008006" key="4">
    <source>
        <dbReference type="Google" id="ProtNLM"/>
    </source>
</evidence>
<accession>A0A9P6HL14</accession>
<reference evidence="2" key="2">
    <citation type="submission" date="2020-11" db="EMBL/GenBank/DDBJ databases">
        <authorList>
            <consortium name="DOE Joint Genome Institute"/>
            <person name="Kuo A."/>
            <person name="Miyauchi S."/>
            <person name="Kiss E."/>
            <person name="Drula E."/>
            <person name="Kohler A."/>
            <person name="Sanchez-Garcia M."/>
            <person name="Andreopoulos B."/>
            <person name="Barry K.W."/>
            <person name="Bonito G."/>
            <person name="Buee M."/>
            <person name="Carver A."/>
            <person name="Chen C."/>
            <person name="Cichocki N."/>
            <person name="Clum A."/>
            <person name="Culley D."/>
            <person name="Crous P.W."/>
            <person name="Fauchery L."/>
            <person name="Girlanda M."/>
            <person name="Hayes R."/>
            <person name="Keri Z."/>
            <person name="Labutti K."/>
            <person name="Lipzen A."/>
            <person name="Lombard V."/>
            <person name="Magnuson J."/>
            <person name="Maillard F."/>
            <person name="Morin E."/>
            <person name="Murat C."/>
            <person name="Nolan M."/>
            <person name="Ohm R."/>
            <person name="Pangilinan J."/>
            <person name="Pereira M."/>
            <person name="Perotto S."/>
            <person name="Peter M."/>
            <person name="Riley R."/>
            <person name="Sitrit Y."/>
            <person name="Stielow B."/>
            <person name="Szollosi G."/>
            <person name="Zifcakova L."/>
            <person name="Stursova M."/>
            <person name="Spatafora J.W."/>
            <person name="Tedersoo L."/>
            <person name="Vaario L.-M."/>
            <person name="Yamada A."/>
            <person name="Yan M."/>
            <person name="Wang P."/>
            <person name="Xu J."/>
            <person name="Bruns T."/>
            <person name="Baldrian P."/>
            <person name="Vilgalys R."/>
            <person name="Henrissat B."/>
            <person name="Grigoriev I.V."/>
            <person name="Hibbett D."/>
            <person name="Nagy L.G."/>
            <person name="Martin F.M."/>
        </authorList>
    </citation>
    <scope>NUCLEOTIDE SEQUENCE</scope>
    <source>
        <strain evidence="2">UH-Tt-Lm1</strain>
    </source>
</reference>
<comment type="caution">
    <text evidence="2">The sequence shown here is derived from an EMBL/GenBank/DDBJ whole genome shotgun (WGS) entry which is preliminary data.</text>
</comment>
<feature type="chain" id="PRO_5040291853" description="Secreted protein" evidence="1">
    <location>
        <begin position="21"/>
        <end position="91"/>
    </location>
</feature>
<evidence type="ECO:0000313" key="2">
    <source>
        <dbReference type="EMBL" id="KAF9789246.1"/>
    </source>
</evidence>
<reference evidence="2" key="1">
    <citation type="journal article" date="2020" name="Nat. Commun.">
        <title>Large-scale genome sequencing of mycorrhizal fungi provides insights into the early evolution of symbiotic traits.</title>
        <authorList>
            <person name="Miyauchi S."/>
            <person name="Kiss E."/>
            <person name="Kuo A."/>
            <person name="Drula E."/>
            <person name="Kohler A."/>
            <person name="Sanchez-Garcia M."/>
            <person name="Morin E."/>
            <person name="Andreopoulos B."/>
            <person name="Barry K.W."/>
            <person name="Bonito G."/>
            <person name="Buee M."/>
            <person name="Carver A."/>
            <person name="Chen C."/>
            <person name="Cichocki N."/>
            <person name="Clum A."/>
            <person name="Culley D."/>
            <person name="Crous P.W."/>
            <person name="Fauchery L."/>
            <person name="Girlanda M."/>
            <person name="Hayes R.D."/>
            <person name="Keri Z."/>
            <person name="LaButti K."/>
            <person name="Lipzen A."/>
            <person name="Lombard V."/>
            <person name="Magnuson J."/>
            <person name="Maillard F."/>
            <person name="Murat C."/>
            <person name="Nolan M."/>
            <person name="Ohm R.A."/>
            <person name="Pangilinan J."/>
            <person name="Pereira M.F."/>
            <person name="Perotto S."/>
            <person name="Peter M."/>
            <person name="Pfister S."/>
            <person name="Riley R."/>
            <person name="Sitrit Y."/>
            <person name="Stielow J.B."/>
            <person name="Szollosi G."/>
            <person name="Zifcakova L."/>
            <person name="Stursova M."/>
            <person name="Spatafora J.W."/>
            <person name="Tedersoo L."/>
            <person name="Vaario L.M."/>
            <person name="Yamada A."/>
            <person name="Yan M."/>
            <person name="Wang P."/>
            <person name="Xu J."/>
            <person name="Bruns T."/>
            <person name="Baldrian P."/>
            <person name="Vilgalys R."/>
            <person name="Dunand C."/>
            <person name="Henrissat B."/>
            <person name="Grigoriev I.V."/>
            <person name="Hibbett D."/>
            <person name="Nagy L.G."/>
            <person name="Martin F.M."/>
        </authorList>
    </citation>
    <scope>NUCLEOTIDE SEQUENCE</scope>
    <source>
        <strain evidence="2">UH-Tt-Lm1</strain>
    </source>
</reference>